<dbReference type="UniPathway" id="UPA00999">
    <property type="reaction ID" value="UER00351"/>
</dbReference>
<evidence type="ECO:0000256" key="10">
    <source>
        <dbReference type="ARBA" id="ARBA00049553"/>
    </source>
</evidence>
<proteinExistence type="inferred from homology"/>
<dbReference type="GO" id="GO:0042410">
    <property type="term" value="F:6-carboxyhexanoate-CoA ligase activity"/>
    <property type="evidence" value="ECO:0007669"/>
    <property type="project" value="UniProtKB-UniRule"/>
</dbReference>
<keyword evidence="6 11" id="KW-0547">Nucleotide-binding</keyword>
<evidence type="ECO:0000256" key="9">
    <source>
        <dbReference type="ARBA" id="ARBA00022842"/>
    </source>
</evidence>
<dbReference type="InterPro" id="IPR005499">
    <property type="entry name" value="BioW"/>
</dbReference>
<keyword evidence="7 11" id="KW-0093">Biotin biosynthesis</keyword>
<dbReference type="HAMAP" id="MF_00668">
    <property type="entry name" value="BioW"/>
    <property type="match status" value="1"/>
</dbReference>
<comment type="caution">
    <text evidence="12">The sequence shown here is derived from an EMBL/GenBank/DDBJ whole genome shotgun (WGS) entry which is preliminary data.</text>
</comment>
<evidence type="ECO:0000256" key="6">
    <source>
        <dbReference type="ARBA" id="ARBA00022741"/>
    </source>
</evidence>
<dbReference type="Proteomes" id="UP000215694">
    <property type="component" value="Unassembled WGS sequence"/>
</dbReference>
<evidence type="ECO:0000256" key="3">
    <source>
        <dbReference type="ARBA" id="ARBA00011738"/>
    </source>
</evidence>
<accession>A0A371IZB0</accession>
<evidence type="ECO:0000256" key="4">
    <source>
        <dbReference type="ARBA" id="ARBA00012984"/>
    </source>
</evidence>
<dbReference type="EC" id="6.2.1.14" evidence="4 11"/>
<reference evidence="12 13" key="1">
    <citation type="journal article" date="2017" name="Genome Announc.">
        <title>Draft Genome Sequence of Romboutsia weinsteinii sp. nov. Strain CCRI-19649(T) Isolated from Surface Water.</title>
        <authorList>
            <person name="Maheux A.F."/>
            <person name="Boudreau D.K."/>
            <person name="Berube E."/>
            <person name="Boissinot M."/>
            <person name="Cantin P."/>
            <person name="Raymond F."/>
            <person name="Corbeil J."/>
            <person name="Omar R.F."/>
            <person name="Bergeron M.G."/>
        </authorList>
    </citation>
    <scope>NUCLEOTIDE SEQUENCE [LARGE SCALE GENOMIC DNA]</scope>
    <source>
        <strain evidence="12 13">CCRI-19649</strain>
    </source>
</reference>
<comment type="similarity">
    <text evidence="11">Belongs to the BioW family.</text>
</comment>
<evidence type="ECO:0000256" key="7">
    <source>
        <dbReference type="ARBA" id="ARBA00022756"/>
    </source>
</evidence>
<evidence type="ECO:0000256" key="1">
    <source>
        <dbReference type="ARBA" id="ARBA00001946"/>
    </source>
</evidence>
<keyword evidence="9 11" id="KW-0460">Magnesium</keyword>
<sequence>MGLYSIKMRSSKTNKHISGAENIVNEESLEESVGLLVKRAINHAKGKADSVNIKIEKIEEDKIQFINPLPVTTVKVKDDKEGIECAEVILNKLGINKSKSSKIIELIKGVRNMRGAIILDINSFERIEPDKERGIRATYMDFEGSKLDYMSKDTRYNAHFIEALALASKVSSSPNIIGEICYSDDPNYTAGYVASKKYGYIRFTHLKKLGDERGGRIFLYDPCIDRNFSLLETIDYIENTKVLVKNDIKFNENITPTELQNI</sequence>
<dbReference type="Pfam" id="PF03744">
    <property type="entry name" value="BioW"/>
    <property type="match status" value="1"/>
</dbReference>
<keyword evidence="13" id="KW-1185">Reference proteome</keyword>
<evidence type="ECO:0000313" key="12">
    <source>
        <dbReference type="EMBL" id="RDY25806.1"/>
    </source>
</evidence>
<comment type="subunit">
    <text evidence="3 11">Homodimer.</text>
</comment>
<dbReference type="OrthoDB" id="9792985at2"/>
<comment type="pathway">
    <text evidence="2 11">Metabolic intermediate metabolism; pimeloyl-CoA biosynthesis; pimeloyl-CoA from pimelate: step 1/1.</text>
</comment>
<keyword evidence="5 11" id="KW-0436">Ligase</keyword>
<keyword evidence="8 11" id="KW-0067">ATP-binding</keyword>
<dbReference type="GO" id="GO:0000287">
    <property type="term" value="F:magnesium ion binding"/>
    <property type="evidence" value="ECO:0007669"/>
    <property type="project" value="UniProtKB-UniRule"/>
</dbReference>
<evidence type="ECO:0000313" key="13">
    <source>
        <dbReference type="Proteomes" id="UP000215694"/>
    </source>
</evidence>
<dbReference type="NCBIfam" id="NF002360">
    <property type="entry name" value="PRK01322.1"/>
    <property type="match status" value="1"/>
</dbReference>
<dbReference type="AlphaFoldDB" id="A0A371IZB0"/>
<dbReference type="NCBIfam" id="TIGR01204">
    <property type="entry name" value="bioW"/>
    <property type="match status" value="1"/>
</dbReference>
<evidence type="ECO:0000256" key="11">
    <source>
        <dbReference type="HAMAP-Rule" id="MF_00668"/>
    </source>
</evidence>
<evidence type="ECO:0000256" key="8">
    <source>
        <dbReference type="ARBA" id="ARBA00022840"/>
    </source>
</evidence>
<name>A0A371IZB0_9FIRM</name>
<gene>
    <name evidence="11" type="primary">bioW</name>
    <name evidence="12" type="ORF">CHL78_016280</name>
</gene>
<dbReference type="EMBL" id="NOJY02000046">
    <property type="protein sequence ID" value="RDY25806.1"/>
    <property type="molecule type" value="Genomic_DNA"/>
</dbReference>
<evidence type="ECO:0000256" key="5">
    <source>
        <dbReference type="ARBA" id="ARBA00022598"/>
    </source>
</evidence>
<protein>
    <recommendedName>
        <fullName evidence="4 11">6-carboxyhexanoate--CoA ligase</fullName>
        <ecNumber evidence="4 11">6.2.1.14</ecNumber>
    </recommendedName>
    <alternativeName>
        <fullName evidence="11">Pimeloyl-CoA synthase</fullName>
    </alternativeName>
</protein>
<comment type="catalytic activity">
    <reaction evidence="10 11">
        <text>heptanedioate + ATP + CoA = 6-carboxyhexanoyl-CoA + AMP + diphosphate</text>
        <dbReference type="Rhea" id="RHEA:14781"/>
        <dbReference type="ChEBI" id="CHEBI:30616"/>
        <dbReference type="ChEBI" id="CHEBI:33019"/>
        <dbReference type="ChEBI" id="CHEBI:36165"/>
        <dbReference type="ChEBI" id="CHEBI:57287"/>
        <dbReference type="ChEBI" id="CHEBI:57360"/>
        <dbReference type="ChEBI" id="CHEBI:456215"/>
        <dbReference type="EC" id="6.2.1.14"/>
    </reaction>
</comment>
<dbReference type="GO" id="GO:0009102">
    <property type="term" value="P:biotin biosynthetic process"/>
    <property type="evidence" value="ECO:0007669"/>
    <property type="project" value="UniProtKB-UniRule"/>
</dbReference>
<organism evidence="12 13">
    <name type="scientific">Romboutsia weinsteinii</name>
    <dbReference type="NCBI Taxonomy" id="2020949"/>
    <lineage>
        <taxon>Bacteria</taxon>
        <taxon>Bacillati</taxon>
        <taxon>Bacillota</taxon>
        <taxon>Clostridia</taxon>
        <taxon>Peptostreptococcales</taxon>
        <taxon>Peptostreptococcaceae</taxon>
        <taxon>Romboutsia</taxon>
    </lineage>
</organism>
<dbReference type="RefSeq" id="WP_094367265.1">
    <property type="nucleotide sequence ID" value="NZ_NOJY02000046.1"/>
</dbReference>
<comment type="function">
    <text evidence="11">Catalyzes the transformation of pimelate into pimeloyl-CoA with concomitant hydrolysis of ATP to AMP.</text>
</comment>
<comment type="cofactor">
    <cofactor evidence="1 11">
        <name>Mg(2+)</name>
        <dbReference type="ChEBI" id="CHEBI:18420"/>
    </cofactor>
</comment>
<evidence type="ECO:0000256" key="2">
    <source>
        <dbReference type="ARBA" id="ARBA00005075"/>
    </source>
</evidence>
<dbReference type="GO" id="GO:0005524">
    <property type="term" value="F:ATP binding"/>
    <property type="evidence" value="ECO:0007669"/>
    <property type="project" value="UniProtKB-KW"/>
</dbReference>